<feature type="compositionally biased region" description="Polar residues" evidence="1">
    <location>
        <begin position="193"/>
        <end position="203"/>
    </location>
</feature>
<proteinExistence type="predicted"/>
<comment type="caution">
    <text evidence="2">The sequence shown here is derived from an EMBL/GenBank/DDBJ whole genome shotgun (WGS) entry which is preliminary data.</text>
</comment>
<protein>
    <submittedName>
        <fullName evidence="2">Panthothenate kinase</fullName>
    </submittedName>
</protein>
<feature type="compositionally biased region" description="Basic residues" evidence="1">
    <location>
        <begin position="168"/>
        <end position="177"/>
    </location>
</feature>
<evidence type="ECO:0000313" key="2">
    <source>
        <dbReference type="EMBL" id="ELT42707.1"/>
    </source>
</evidence>
<evidence type="ECO:0000256" key="1">
    <source>
        <dbReference type="SAM" id="MobiDB-lite"/>
    </source>
</evidence>
<feature type="region of interest" description="Disordered" evidence="1">
    <location>
        <begin position="55"/>
        <end position="76"/>
    </location>
</feature>
<feature type="compositionally biased region" description="Pro residues" evidence="1">
    <location>
        <begin position="105"/>
        <end position="115"/>
    </location>
</feature>
<dbReference type="AlphaFoldDB" id="L8TJ29"/>
<name>L8TJ29_9MICC</name>
<feature type="compositionally biased region" description="Polar residues" evidence="1">
    <location>
        <begin position="137"/>
        <end position="147"/>
    </location>
</feature>
<evidence type="ECO:0000313" key="3">
    <source>
        <dbReference type="Proteomes" id="UP000011189"/>
    </source>
</evidence>
<dbReference type="Proteomes" id="UP000011189">
    <property type="component" value="Unassembled WGS sequence"/>
</dbReference>
<keyword evidence="3" id="KW-1185">Reference proteome</keyword>
<dbReference type="SUPFAM" id="SSF52540">
    <property type="entry name" value="P-loop containing nucleoside triphosphate hydrolases"/>
    <property type="match status" value="1"/>
</dbReference>
<organism evidence="2 3">
    <name type="scientific">Arthrobacter nitrophenolicus</name>
    <dbReference type="NCBI Taxonomy" id="683150"/>
    <lineage>
        <taxon>Bacteria</taxon>
        <taxon>Bacillati</taxon>
        <taxon>Actinomycetota</taxon>
        <taxon>Actinomycetes</taxon>
        <taxon>Micrococcales</taxon>
        <taxon>Micrococcaceae</taxon>
        <taxon>Arthrobacter</taxon>
    </lineage>
</organism>
<keyword evidence="2" id="KW-0808">Transferase</keyword>
<dbReference type="Gene3D" id="3.40.50.300">
    <property type="entry name" value="P-loop containing nucleotide triphosphate hydrolases"/>
    <property type="match status" value="1"/>
</dbReference>
<dbReference type="InterPro" id="IPR027417">
    <property type="entry name" value="P-loop_NTPase"/>
</dbReference>
<gene>
    <name evidence="2" type="ORF">G205_22757</name>
</gene>
<reference evidence="3" key="1">
    <citation type="journal article" date="2013" name="Genome Announc.">
        <title>Draft Genome Sequence of the 2-Chloro-4-Nitrophenol-Degrading Bacterium Arthrobacter sp. Strain SJCon.</title>
        <authorList>
            <person name="Vikram S."/>
            <person name="Kumar S."/>
            <person name="Vaidya B."/>
            <person name="Pinnaka A.K."/>
            <person name="Raghava G.P."/>
        </authorList>
    </citation>
    <scope>NUCLEOTIDE SEQUENCE [LARGE SCALE GENOMIC DNA]</scope>
    <source>
        <strain evidence="3">SJCon</strain>
    </source>
</reference>
<dbReference type="GO" id="GO:0016301">
    <property type="term" value="F:kinase activity"/>
    <property type="evidence" value="ECO:0007669"/>
    <property type="project" value="UniProtKB-KW"/>
</dbReference>
<sequence length="220" mass="24289">MDALRRRLVPGARTILGITGAPGSGKSTFAAWIQQQFGPATAVVVPMDGFHLATPSSRGRRCGSGRAPSTRSTPAGTFRCSGAWRAGTKRWCTRLSSGAPWTNRWPPPSPSPPRYPWLSRRGTTCSPSRSRGKRSGHSWTRSGSWTPRRNCGFGAWRHGMPRSEWTRPPRRRGRRDRTRTTPDWSRPPGLPRTASSPGTETSPHQQGGHGWHQQYNSATI</sequence>
<accession>L8TJ29</accession>
<feature type="region of interest" description="Disordered" evidence="1">
    <location>
        <begin position="97"/>
        <end position="220"/>
    </location>
</feature>
<dbReference type="EMBL" id="AOFD01000091">
    <property type="protein sequence ID" value="ELT42707.1"/>
    <property type="molecule type" value="Genomic_DNA"/>
</dbReference>
<keyword evidence="2" id="KW-0418">Kinase</keyword>